<dbReference type="PANTHER" id="PTHR47254">
    <property type="entry name" value="CELL WALL MANNOPROTEIN CIS3-RELATED"/>
    <property type="match status" value="1"/>
</dbReference>
<feature type="compositionally biased region" description="Acidic residues" evidence="6">
    <location>
        <begin position="170"/>
        <end position="212"/>
    </location>
</feature>
<evidence type="ECO:0000313" key="10">
    <source>
        <dbReference type="Proteomes" id="UP001497600"/>
    </source>
</evidence>
<feature type="compositionally biased region" description="Basic and acidic residues" evidence="6">
    <location>
        <begin position="158"/>
        <end position="169"/>
    </location>
</feature>
<gene>
    <name evidence="9" type="primary">PIR32</name>
    <name evidence="9" type="ORF">CAAN4_F00760</name>
</gene>
<evidence type="ECO:0000256" key="6">
    <source>
        <dbReference type="SAM" id="MobiDB-lite"/>
    </source>
</evidence>
<evidence type="ECO:0000256" key="4">
    <source>
        <dbReference type="ARBA" id="ARBA00022729"/>
    </source>
</evidence>
<keyword evidence="10" id="KW-1185">Reference proteome</keyword>
<evidence type="ECO:0000256" key="5">
    <source>
        <dbReference type="ARBA" id="ARBA00038219"/>
    </source>
</evidence>
<comment type="subcellular location">
    <subcellularLocation>
        <location evidence="1">Secreted</location>
        <location evidence="1">Cell wall</location>
    </subcellularLocation>
</comment>
<dbReference type="Pfam" id="PF22799">
    <property type="entry name" value="PIR1-like_C"/>
    <property type="match status" value="1"/>
</dbReference>
<keyword evidence="2" id="KW-0134">Cell wall</keyword>
<evidence type="ECO:0000256" key="7">
    <source>
        <dbReference type="SAM" id="SignalP"/>
    </source>
</evidence>
<name>A0ABP0EE69_9ASCO</name>
<organism evidence="9 10">
    <name type="scientific">[Candida] anglica</name>
    <dbReference type="NCBI Taxonomy" id="148631"/>
    <lineage>
        <taxon>Eukaryota</taxon>
        <taxon>Fungi</taxon>
        <taxon>Dikarya</taxon>
        <taxon>Ascomycota</taxon>
        <taxon>Saccharomycotina</taxon>
        <taxon>Pichiomycetes</taxon>
        <taxon>Debaryomycetaceae</taxon>
        <taxon>Kurtzmaniella</taxon>
    </lineage>
</organism>
<dbReference type="EMBL" id="OZ004258">
    <property type="protein sequence ID" value="CAK7911073.1"/>
    <property type="molecule type" value="Genomic_DNA"/>
</dbReference>
<feature type="chain" id="PRO_5047120924" evidence="7">
    <location>
        <begin position="21"/>
        <end position="346"/>
    </location>
</feature>
<keyword evidence="3" id="KW-0964">Secreted</keyword>
<evidence type="ECO:0000313" key="9">
    <source>
        <dbReference type="EMBL" id="CAK7911073.1"/>
    </source>
</evidence>
<feature type="region of interest" description="Disordered" evidence="6">
    <location>
        <begin position="123"/>
        <end position="216"/>
    </location>
</feature>
<evidence type="ECO:0000256" key="2">
    <source>
        <dbReference type="ARBA" id="ARBA00022512"/>
    </source>
</evidence>
<feature type="signal peptide" evidence="7">
    <location>
        <begin position="1"/>
        <end position="20"/>
    </location>
</feature>
<dbReference type="InterPro" id="IPR054508">
    <property type="entry name" value="PIR1-like_C"/>
</dbReference>
<feature type="compositionally biased region" description="Acidic residues" evidence="6">
    <location>
        <begin position="130"/>
        <end position="157"/>
    </location>
</feature>
<sequence>MMKQVSILCAVMLAAKSVAGAYVPGSGQDWAQLLPESQPLQGSYDTLPFKFGIVVNSFRLNEDGVYEEPEVRKPIRSVTTTFATSKVTTFTTSHLTTFTTSGITSAPKATHTADIVHQIYDGQVQKPDGDEPCDENTEPCDDVPEPCDEDPEPCDESEAQKWRPWKDSDPCDEEEEADPCEEDNDPCEEDTDPCDEPCEDVEPCEEEVDPCEDDRYSTKRSYDDDCDDDDFVSPVYAVACATDTTLSIVLENGILKDSENRIGSIVASRQFQFDGPVPQYGAIYAAGWSVTKDGKLALGGSTTFFQCASGGFYNLYDKYIAEQCNPVTLDVVELIDCVADDEDCQY</sequence>
<protein>
    <submittedName>
        <fullName evidence="9">Probable cell wall mannoprotein Pir32p</fullName>
    </submittedName>
</protein>
<feature type="domain" description="Cell wall mannoprotein PIR1-like C-terminal" evidence="8">
    <location>
        <begin position="253"/>
        <end position="327"/>
    </location>
</feature>
<comment type="similarity">
    <text evidence="5">Belongs to the PIR protein family.</text>
</comment>
<dbReference type="Proteomes" id="UP001497600">
    <property type="component" value="Chromosome F"/>
</dbReference>
<evidence type="ECO:0000256" key="3">
    <source>
        <dbReference type="ARBA" id="ARBA00022525"/>
    </source>
</evidence>
<dbReference type="PANTHER" id="PTHR47254:SF1">
    <property type="entry name" value="CELL WALL MANNOPROTEIN CIS3-RELATED"/>
    <property type="match status" value="1"/>
</dbReference>
<proteinExistence type="inferred from homology"/>
<dbReference type="InterPro" id="IPR051153">
    <property type="entry name" value="Yeast_CWMannoprotein_PIR"/>
</dbReference>
<evidence type="ECO:0000256" key="1">
    <source>
        <dbReference type="ARBA" id="ARBA00004191"/>
    </source>
</evidence>
<accession>A0ABP0EE69</accession>
<keyword evidence="4 7" id="KW-0732">Signal</keyword>
<reference evidence="9 10" key="1">
    <citation type="submission" date="2024-01" db="EMBL/GenBank/DDBJ databases">
        <authorList>
            <consortium name="Genoscope - CEA"/>
            <person name="William W."/>
        </authorList>
    </citation>
    <scope>NUCLEOTIDE SEQUENCE [LARGE SCALE GENOMIC DNA]</scope>
    <source>
        <strain evidence="9 10">29B2s-10</strain>
    </source>
</reference>
<evidence type="ECO:0000259" key="8">
    <source>
        <dbReference type="Pfam" id="PF22799"/>
    </source>
</evidence>